<dbReference type="AlphaFoldDB" id="A0A9X0L4A3"/>
<comment type="caution">
    <text evidence="1">The sequence shown here is derived from an EMBL/GenBank/DDBJ whole genome shotgun (WGS) entry which is preliminary data.</text>
</comment>
<reference evidence="1 2" key="1">
    <citation type="submission" date="2015-11" db="EMBL/GenBank/DDBJ databases">
        <title>Solirubrum puertoriconensis gen. nov. an environmental bacteria isolated in Puerto Rico.</title>
        <authorList>
            <person name="Cuebas-Irizarry M.F."/>
            <person name="Montalvo-Rodriguez R."/>
        </authorList>
    </citation>
    <scope>NUCLEOTIDE SEQUENCE [LARGE SCALE GENOMIC DNA]</scope>
    <source>
        <strain evidence="1 2">MC1A</strain>
    </source>
</reference>
<dbReference type="Proteomes" id="UP000054223">
    <property type="component" value="Unassembled WGS sequence"/>
</dbReference>
<dbReference type="EMBL" id="LNAL01000007">
    <property type="protein sequence ID" value="KUG07436.1"/>
    <property type="molecule type" value="Genomic_DNA"/>
</dbReference>
<gene>
    <name evidence="1" type="ORF">ASU33_13870</name>
</gene>
<organism evidence="1 2">
    <name type="scientific">Solirubrum puertoriconensis</name>
    <dbReference type="NCBI Taxonomy" id="1751427"/>
    <lineage>
        <taxon>Bacteria</taxon>
        <taxon>Pseudomonadati</taxon>
        <taxon>Bacteroidota</taxon>
        <taxon>Cytophagia</taxon>
        <taxon>Cytophagales</taxon>
    </lineage>
</organism>
<keyword evidence="2" id="KW-1185">Reference proteome</keyword>
<protein>
    <submittedName>
        <fullName evidence="1">Uncharacterized protein</fullName>
    </submittedName>
</protein>
<accession>A0A9X0L4A3</accession>
<evidence type="ECO:0000313" key="1">
    <source>
        <dbReference type="EMBL" id="KUG07436.1"/>
    </source>
</evidence>
<name>A0A9X0L4A3_SOLP1</name>
<proteinExistence type="predicted"/>
<sequence length="180" mass="21573">MQPQTKPFKSLDEKNAKFAYYSFVERYFLHSAQHNLTEVSDLEYTPVIGFQQHDFEYRRWGHMFIGEIKVRHDRDFNYTEGSLIEVKKYNALMKLHRETGKTPVYLCFWKNGQVTIQNLLRYPNPELVLMPCPKDTANGGAYIEKECYLLSFFRGTEVEQYDKPDMEVIREKFKRKYVQQ</sequence>
<evidence type="ECO:0000313" key="2">
    <source>
        <dbReference type="Proteomes" id="UP000054223"/>
    </source>
</evidence>